<comment type="caution">
    <text evidence="1">The sequence shown here is derived from an EMBL/GenBank/DDBJ whole genome shotgun (WGS) entry which is preliminary data.</text>
</comment>
<evidence type="ECO:0000313" key="1">
    <source>
        <dbReference type="EMBL" id="OMO94551.1"/>
    </source>
</evidence>
<accession>A0A1R3JI93</accession>
<protein>
    <submittedName>
        <fullName evidence="1">Uncharacterized protein</fullName>
    </submittedName>
</protein>
<proteinExistence type="predicted"/>
<gene>
    <name evidence="1" type="ORF">COLO4_16299</name>
</gene>
<name>A0A1R3JI93_9ROSI</name>
<dbReference type="Proteomes" id="UP000187203">
    <property type="component" value="Unassembled WGS sequence"/>
</dbReference>
<reference evidence="2" key="1">
    <citation type="submission" date="2013-09" db="EMBL/GenBank/DDBJ databases">
        <title>Corchorus olitorius genome sequencing.</title>
        <authorList>
            <person name="Alam M."/>
            <person name="Haque M.S."/>
            <person name="Islam M.S."/>
            <person name="Emdad E.M."/>
            <person name="Islam M.M."/>
            <person name="Ahmed B."/>
            <person name="Halim A."/>
            <person name="Hossen Q.M.M."/>
            <person name="Hossain M.Z."/>
            <person name="Ahmed R."/>
            <person name="Khan M.M."/>
            <person name="Islam R."/>
            <person name="Rashid M.M."/>
            <person name="Khan S.A."/>
            <person name="Rahman M.S."/>
            <person name="Alam M."/>
            <person name="Yahiya A.S."/>
            <person name="Khan M.S."/>
            <person name="Azam M.S."/>
            <person name="Haque T."/>
            <person name="Lashkar M.Z.H."/>
            <person name="Akhand A.I."/>
            <person name="Morshed G."/>
            <person name="Roy S."/>
            <person name="Uddin K.S."/>
            <person name="Rabeya T."/>
            <person name="Hossain A.S."/>
            <person name="Chowdhury A."/>
            <person name="Snigdha A.R."/>
            <person name="Mortoza M.S."/>
            <person name="Matin S.A."/>
            <person name="Hoque S.M.E."/>
            <person name="Islam M.K."/>
            <person name="Roy D.K."/>
            <person name="Haider R."/>
            <person name="Moosa M.M."/>
            <person name="Elias S.M."/>
            <person name="Hasan A.M."/>
            <person name="Jahan S."/>
            <person name="Shafiuddin M."/>
            <person name="Mahmood N."/>
            <person name="Shommy N.S."/>
        </authorList>
    </citation>
    <scope>NUCLEOTIDE SEQUENCE [LARGE SCALE GENOMIC DNA]</scope>
    <source>
        <strain evidence="2">cv. O-4</strain>
    </source>
</reference>
<dbReference type="EMBL" id="AWUE01016005">
    <property type="protein sequence ID" value="OMO94551.1"/>
    <property type="molecule type" value="Genomic_DNA"/>
</dbReference>
<sequence>MVVGFRFRVEAWKKKEIQDMGRREKAFGEVWRRGIAPVSGIREARDMGEEEERRELVASWSRRESVVIGDGLRIGGTGAYEG</sequence>
<evidence type="ECO:0000313" key="2">
    <source>
        <dbReference type="Proteomes" id="UP000187203"/>
    </source>
</evidence>
<keyword evidence="2" id="KW-1185">Reference proteome</keyword>
<organism evidence="1 2">
    <name type="scientific">Corchorus olitorius</name>
    <dbReference type="NCBI Taxonomy" id="93759"/>
    <lineage>
        <taxon>Eukaryota</taxon>
        <taxon>Viridiplantae</taxon>
        <taxon>Streptophyta</taxon>
        <taxon>Embryophyta</taxon>
        <taxon>Tracheophyta</taxon>
        <taxon>Spermatophyta</taxon>
        <taxon>Magnoliopsida</taxon>
        <taxon>eudicotyledons</taxon>
        <taxon>Gunneridae</taxon>
        <taxon>Pentapetalae</taxon>
        <taxon>rosids</taxon>
        <taxon>malvids</taxon>
        <taxon>Malvales</taxon>
        <taxon>Malvaceae</taxon>
        <taxon>Grewioideae</taxon>
        <taxon>Apeibeae</taxon>
        <taxon>Corchorus</taxon>
    </lineage>
</organism>
<dbReference type="AlphaFoldDB" id="A0A1R3JI93"/>